<dbReference type="Proteomes" id="UP000630594">
    <property type="component" value="Unassembled WGS sequence"/>
</dbReference>
<gene>
    <name evidence="10" type="ORF">E2C04_05235</name>
    <name evidence="9" type="ORF">GCM10007231_14050</name>
</gene>
<reference evidence="10" key="4">
    <citation type="submission" date="2019-03" db="EMBL/GenBank/DDBJ databases">
        <authorList>
            <person name="Huang Y."/>
        </authorList>
    </citation>
    <scope>NUCLEOTIDE SEQUENCE</scope>
    <source>
        <strain evidence="10">JCM 16608</strain>
    </source>
</reference>
<evidence type="ECO:0000256" key="2">
    <source>
        <dbReference type="ARBA" id="ARBA00022729"/>
    </source>
</evidence>
<dbReference type="EMBL" id="CP038462">
    <property type="protein sequence ID" value="QCC76774.1"/>
    <property type="molecule type" value="Genomic_DNA"/>
</dbReference>
<dbReference type="Gene3D" id="3.40.30.10">
    <property type="entry name" value="Glutaredoxin"/>
    <property type="match status" value="1"/>
</dbReference>
<evidence type="ECO:0000256" key="3">
    <source>
        <dbReference type="ARBA" id="ARBA00023002"/>
    </source>
</evidence>
<evidence type="ECO:0000313" key="10">
    <source>
        <dbReference type="EMBL" id="QCC76774.1"/>
    </source>
</evidence>
<keyword evidence="2" id="KW-0732">Signal</keyword>
<dbReference type="GO" id="GO:0016491">
    <property type="term" value="F:oxidoreductase activity"/>
    <property type="evidence" value="ECO:0007669"/>
    <property type="project" value="UniProtKB-KW"/>
</dbReference>
<feature type="region of interest" description="Disordered" evidence="6">
    <location>
        <begin position="224"/>
        <end position="288"/>
    </location>
</feature>
<dbReference type="OrthoDB" id="117402at2"/>
<evidence type="ECO:0000256" key="6">
    <source>
        <dbReference type="SAM" id="MobiDB-lite"/>
    </source>
</evidence>
<accession>A0A4P7UAS7</accession>
<dbReference type="KEGG" id="ndp:E2C04_05235"/>
<feature type="compositionally biased region" description="Low complexity" evidence="6">
    <location>
        <begin position="249"/>
        <end position="270"/>
    </location>
</feature>
<dbReference type="Proteomes" id="UP000297025">
    <property type="component" value="Chromosome"/>
</dbReference>
<feature type="compositionally biased region" description="Basic and acidic residues" evidence="6">
    <location>
        <begin position="14"/>
        <end position="33"/>
    </location>
</feature>
<evidence type="ECO:0000256" key="4">
    <source>
        <dbReference type="ARBA" id="ARBA00023157"/>
    </source>
</evidence>
<dbReference type="InterPro" id="IPR036249">
    <property type="entry name" value="Thioredoxin-like_sf"/>
</dbReference>
<keyword evidence="3" id="KW-0560">Oxidoreductase</keyword>
<evidence type="ECO:0000256" key="5">
    <source>
        <dbReference type="ARBA" id="ARBA00023284"/>
    </source>
</evidence>
<reference evidence="10 11" key="1">
    <citation type="journal article" date="2008" name="Int. J. Syst. Evol. Microbiol.">
        <title>Nocardioides daphniae sp. nov., isolated from Daphnia cucullata (Crustacea: Cladocera).</title>
        <authorList>
            <person name="Toth E.M."/>
            <person name="Keki Z."/>
            <person name="Homonnay Z.G."/>
            <person name="Borsodi A.K."/>
            <person name="Marialigeti K."/>
            <person name="Schumann P."/>
        </authorList>
    </citation>
    <scope>NUCLEOTIDE SEQUENCE [LARGE SCALE GENOMIC DNA]</scope>
    <source>
        <strain evidence="10 11">JCM 16608</strain>
    </source>
</reference>
<dbReference type="Pfam" id="PF13462">
    <property type="entry name" value="Thioredoxin_4"/>
    <property type="match status" value="1"/>
</dbReference>
<dbReference type="AlphaFoldDB" id="A0A4P7UAS7"/>
<evidence type="ECO:0000313" key="11">
    <source>
        <dbReference type="Proteomes" id="UP000297025"/>
    </source>
</evidence>
<proteinExistence type="inferred from homology"/>
<evidence type="ECO:0000313" key="12">
    <source>
        <dbReference type="Proteomes" id="UP000630594"/>
    </source>
</evidence>
<keyword evidence="12" id="KW-1185">Reference proteome</keyword>
<reference evidence="9" key="5">
    <citation type="submission" date="2024-05" db="EMBL/GenBank/DDBJ databases">
        <authorList>
            <person name="Sun Q."/>
            <person name="Sedlacek I."/>
        </authorList>
    </citation>
    <scope>NUCLEOTIDE SEQUENCE</scope>
    <source>
        <strain evidence="9">CCM 7403</strain>
    </source>
</reference>
<sequence>MAKNPPKKNAPGTRSDERAATAAKREARREKAARQAAAALAEKKARQRKERLMVGGIVAAVVLLVAGVVTWQVMRNSGPVAVPDNATDKYGVSMGEADAGAQIEIFADFLCPACKSFEAAAEAPLTQLAEAGAAHVTYNPVVILDQFGDYSERAANAFAVVLDTAGAEVALEFQAALFAEQPSESGSKPDDDWLIDLAVESGAKESEIRDDIEGMKFERWVKEATQESERRGLRGTPTIFINGNQVEPQDALNQIQQLAQAAGPAQPEGDAGAGEGDAGEGDAEKDAS</sequence>
<evidence type="ECO:0000256" key="1">
    <source>
        <dbReference type="ARBA" id="ARBA00005791"/>
    </source>
</evidence>
<keyword evidence="7" id="KW-1133">Transmembrane helix</keyword>
<evidence type="ECO:0000259" key="8">
    <source>
        <dbReference type="Pfam" id="PF13462"/>
    </source>
</evidence>
<evidence type="ECO:0000313" key="9">
    <source>
        <dbReference type="EMBL" id="GGD16268.1"/>
    </source>
</evidence>
<dbReference type="EMBL" id="BMCK01000002">
    <property type="protein sequence ID" value="GGD16268.1"/>
    <property type="molecule type" value="Genomic_DNA"/>
</dbReference>
<keyword evidence="7" id="KW-0812">Transmembrane</keyword>
<evidence type="ECO:0000256" key="7">
    <source>
        <dbReference type="SAM" id="Phobius"/>
    </source>
</evidence>
<dbReference type="CDD" id="cd02972">
    <property type="entry name" value="DsbA_family"/>
    <property type="match status" value="1"/>
</dbReference>
<reference evidence="9" key="2">
    <citation type="journal article" date="2014" name="Int. J. Syst. Evol. Microbiol.">
        <title>Complete genome of a new Firmicutes species belonging to the dominant human colonic microbiota ('Ruminococcus bicirculans') reveals two chromosomes and a selective capacity to utilize plant glucans.</title>
        <authorList>
            <consortium name="NISC Comparative Sequencing Program"/>
            <person name="Wegmann U."/>
            <person name="Louis P."/>
            <person name="Goesmann A."/>
            <person name="Henrissat B."/>
            <person name="Duncan S.H."/>
            <person name="Flint H.J."/>
        </authorList>
    </citation>
    <scope>NUCLEOTIDE SEQUENCE</scope>
    <source>
        <strain evidence="9">CCM 7403</strain>
    </source>
</reference>
<protein>
    <submittedName>
        <fullName evidence="10">Disulfide bond formation protein DsbA</fullName>
    </submittedName>
</protein>
<feature type="transmembrane region" description="Helical" evidence="7">
    <location>
        <begin position="52"/>
        <end position="74"/>
    </location>
</feature>
<reference evidence="12" key="3">
    <citation type="journal article" date="2019" name="Int. J. Syst. Evol. Microbiol.">
        <title>The Global Catalogue of Microorganisms (GCM) 10K type strain sequencing project: providing services to taxonomists for standard genome sequencing and annotation.</title>
        <authorList>
            <consortium name="The Broad Institute Genomics Platform"/>
            <consortium name="The Broad Institute Genome Sequencing Center for Infectious Disease"/>
            <person name="Wu L."/>
            <person name="Ma J."/>
        </authorList>
    </citation>
    <scope>NUCLEOTIDE SEQUENCE [LARGE SCALE GENOMIC DNA]</scope>
    <source>
        <strain evidence="12">CCM 7403</strain>
    </source>
</reference>
<organism evidence="10 11">
    <name type="scientific">Nocardioides daphniae</name>
    <dbReference type="NCBI Taxonomy" id="402297"/>
    <lineage>
        <taxon>Bacteria</taxon>
        <taxon>Bacillati</taxon>
        <taxon>Actinomycetota</taxon>
        <taxon>Actinomycetes</taxon>
        <taxon>Propionibacteriales</taxon>
        <taxon>Nocardioidaceae</taxon>
        <taxon>Nocardioides</taxon>
    </lineage>
</organism>
<dbReference type="SUPFAM" id="SSF52833">
    <property type="entry name" value="Thioredoxin-like"/>
    <property type="match status" value="1"/>
</dbReference>
<dbReference type="PANTHER" id="PTHR13887:SF14">
    <property type="entry name" value="DISULFIDE BOND FORMATION PROTEIN D"/>
    <property type="match status" value="1"/>
</dbReference>
<dbReference type="InterPro" id="IPR012336">
    <property type="entry name" value="Thioredoxin-like_fold"/>
</dbReference>
<keyword evidence="4" id="KW-1015">Disulfide bond</keyword>
<keyword evidence="7" id="KW-0472">Membrane</keyword>
<keyword evidence="5" id="KW-0676">Redox-active center</keyword>
<feature type="region of interest" description="Disordered" evidence="6">
    <location>
        <begin position="1"/>
        <end position="35"/>
    </location>
</feature>
<name>A0A4P7UAS7_9ACTN</name>
<dbReference type="RefSeq" id="WP_135831822.1">
    <property type="nucleotide sequence ID" value="NZ_BMCK01000002.1"/>
</dbReference>
<dbReference type="PANTHER" id="PTHR13887">
    <property type="entry name" value="GLUTATHIONE S-TRANSFERASE KAPPA"/>
    <property type="match status" value="1"/>
</dbReference>
<feature type="domain" description="Thioredoxin-like fold" evidence="8">
    <location>
        <begin position="89"/>
        <end position="256"/>
    </location>
</feature>
<comment type="similarity">
    <text evidence="1">Belongs to the thioredoxin family. DsbA subfamily.</text>
</comment>